<dbReference type="Gene3D" id="3.40.50.300">
    <property type="entry name" value="P-loop containing nucleotide triphosphate hydrolases"/>
    <property type="match status" value="1"/>
</dbReference>
<dbReference type="GO" id="GO:0015937">
    <property type="term" value="P:coenzyme A biosynthetic process"/>
    <property type="evidence" value="ECO:0007669"/>
    <property type="project" value="UniProtKB-UniRule"/>
</dbReference>
<evidence type="ECO:0000256" key="1">
    <source>
        <dbReference type="ARBA" id="ARBA00009018"/>
    </source>
</evidence>
<keyword evidence="4 8" id="KW-0547">Nucleotide-binding</keyword>
<dbReference type="Proteomes" id="UP000054705">
    <property type="component" value="Unassembled WGS sequence"/>
</dbReference>
<dbReference type="EC" id="2.7.1.24" evidence="8 9"/>
<evidence type="ECO:0000256" key="5">
    <source>
        <dbReference type="ARBA" id="ARBA00022777"/>
    </source>
</evidence>
<comment type="subcellular location">
    <subcellularLocation>
        <location evidence="8">Cytoplasm</location>
    </subcellularLocation>
</comment>
<dbReference type="GO" id="GO:0004140">
    <property type="term" value="F:dephospho-CoA kinase activity"/>
    <property type="evidence" value="ECO:0007669"/>
    <property type="project" value="UniProtKB-UniRule"/>
</dbReference>
<keyword evidence="6 8" id="KW-0067">ATP-binding</keyword>
<comment type="similarity">
    <text evidence="1 8">Belongs to the CoaE family.</text>
</comment>
<dbReference type="PANTHER" id="PTHR10695:SF46">
    <property type="entry name" value="BIFUNCTIONAL COENZYME A SYNTHASE-RELATED"/>
    <property type="match status" value="1"/>
</dbReference>
<evidence type="ECO:0000256" key="8">
    <source>
        <dbReference type="HAMAP-Rule" id="MF_00376"/>
    </source>
</evidence>
<evidence type="ECO:0000256" key="3">
    <source>
        <dbReference type="ARBA" id="ARBA00022679"/>
    </source>
</evidence>
<sequence>MPVIGLTGNIGSGKSTVARRLKKLGAKIIDADQVAREAVRAGTPALKEIVANFGAEVLNTDGNLDRKRLGAIVFTDPRARARLNQITHPRINETILREIKKHRLNQSPRRKEVLVIDVPLLLETGLELEVDEVWVVKINEDKLVKRLAERDALMPDEILKRLEAQMPQEEKLKYARRVIDNNGELQETEKQVDRHWLDFINEHFPDTGSI</sequence>
<protein>
    <recommendedName>
        <fullName evidence="8 9">Dephospho-CoA kinase</fullName>
        <ecNumber evidence="8 9">2.7.1.24</ecNumber>
    </recommendedName>
    <alternativeName>
        <fullName evidence="8">Dephosphocoenzyme A kinase</fullName>
    </alternativeName>
</protein>
<evidence type="ECO:0000313" key="10">
    <source>
        <dbReference type="EMBL" id="KUK82252.1"/>
    </source>
</evidence>
<comment type="caution">
    <text evidence="10">The sequence shown here is derived from an EMBL/GenBank/DDBJ whole genome shotgun (WGS) entry which is preliminary data.</text>
</comment>
<dbReference type="PATRIC" id="fig|110500.4.peg.748"/>
<dbReference type="FunFam" id="3.40.50.300:FF:000991">
    <property type="entry name" value="Dephospho-CoA kinase"/>
    <property type="match status" value="1"/>
</dbReference>
<dbReference type="SUPFAM" id="SSF52540">
    <property type="entry name" value="P-loop containing nucleoside triphosphate hydrolases"/>
    <property type="match status" value="1"/>
</dbReference>
<dbReference type="GO" id="GO:0005524">
    <property type="term" value="F:ATP binding"/>
    <property type="evidence" value="ECO:0007669"/>
    <property type="project" value="UniProtKB-UniRule"/>
</dbReference>
<evidence type="ECO:0000256" key="7">
    <source>
        <dbReference type="ARBA" id="ARBA00022993"/>
    </source>
</evidence>
<dbReference type="InterPro" id="IPR001977">
    <property type="entry name" value="Depp_CoAkinase"/>
</dbReference>
<dbReference type="HAMAP" id="MF_00376">
    <property type="entry name" value="Dephospho_CoA_kinase"/>
    <property type="match status" value="1"/>
</dbReference>
<keyword evidence="7 8" id="KW-0173">Coenzyme A biosynthesis</keyword>
<comment type="function">
    <text evidence="8">Catalyzes the phosphorylation of the 3'-hydroxyl group of dephosphocoenzyme A to form coenzyme A.</text>
</comment>
<name>A0A117M3F6_9FIRM</name>
<dbReference type="PANTHER" id="PTHR10695">
    <property type="entry name" value="DEPHOSPHO-COA KINASE-RELATED"/>
    <property type="match status" value="1"/>
</dbReference>
<dbReference type="CDD" id="cd02022">
    <property type="entry name" value="DPCK"/>
    <property type="match status" value="1"/>
</dbReference>
<organism evidence="10 11">
    <name type="scientific">Pelotomaculum thermopropionicum</name>
    <dbReference type="NCBI Taxonomy" id="110500"/>
    <lineage>
        <taxon>Bacteria</taxon>
        <taxon>Bacillati</taxon>
        <taxon>Bacillota</taxon>
        <taxon>Clostridia</taxon>
        <taxon>Eubacteriales</taxon>
        <taxon>Desulfotomaculaceae</taxon>
        <taxon>Pelotomaculum</taxon>
    </lineage>
</organism>
<dbReference type="EMBL" id="LGGS01000102">
    <property type="protein sequence ID" value="KUK82252.1"/>
    <property type="molecule type" value="Genomic_DNA"/>
</dbReference>
<dbReference type="Pfam" id="PF01121">
    <property type="entry name" value="CoaE"/>
    <property type="match status" value="1"/>
</dbReference>
<dbReference type="UniPathway" id="UPA00241">
    <property type="reaction ID" value="UER00356"/>
</dbReference>
<dbReference type="NCBIfam" id="TIGR00152">
    <property type="entry name" value="dephospho-CoA kinase"/>
    <property type="match status" value="1"/>
</dbReference>
<dbReference type="PROSITE" id="PS51219">
    <property type="entry name" value="DPCK"/>
    <property type="match status" value="1"/>
</dbReference>
<gene>
    <name evidence="8" type="primary">coaE</name>
    <name evidence="10" type="ORF">XD97_0472</name>
</gene>
<accession>A0A117M3F6</accession>
<dbReference type="InterPro" id="IPR027417">
    <property type="entry name" value="P-loop_NTPase"/>
</dbReference>
<proteinExistence type="inferred from homology"/>
<evidence type="ECO:0000256" key="2">
    <source>
        <dbReference type="ARBA" id="ARBA00022490"/>
    </source>
</evidence>
<evidence type="ECO:0000256" key="6">
    <source>
        <dbReference type="ARBA" id="ARBA00022840"/>
    </source>
</evidence>
<feature type="binding site" evidence="8">
    <location>
        <begin position="11"/>
        <end position="16"/>
    </location>
    <ligand>
        <name>ATP</name>
        <dbReference type="ChEBI" id="CHEBI:30616"/>
    </ligand>
</feature>
<keyword evidence="3 8" id="KW-0808">Transferase</keyword>
<dbReference type="AlphaFoldDB" id="A0A117M3F6"/>
<keyword evidence="5 8" id="KW-0418">Kinase</keyword>
<dbReference type="GO" id="GO:0005737">
    <property type="term" value="C:cytoplasm"/>
    <property type="evidence" value="ECO:0007669"/>
    <property type="project" value="UniProtKB-SubCell"/>
</dbReference>
<evidence type="ECO:0000256" key="4">
    <source>
        <dbReference type="ARBA" id="ARBA00022741"/>
    </source>
</evidence>
<comment type="catalytic activity">
    <reaction evidence="8">
        <text>3'-dephospho-CoA + ATP = ADP + CoA + H(+)</text>
        <dbReference type="Rhea" id="RHEA:18245"/>
        <dbReference type="ChEBI" id="CHEBI:15378"/>
        <dbReference type="ChEBI" id="CHEBI:30616"/>
        <dbReference type="ChEBI" id="CHEBI:57287"/>
        <dbReference type="ChEBI" id="CHEBI:57328"/>
        <dbReference type="ChEBI" id="CHEBI:456216"/>
        <dbReference type="EC" id="2.7.1.24"/>
    </reaction>
</comment>
<comment type="pathway">
    <text evidence="8">Cofactor biosynthesis; coenzyme A biosynthesis; CoA from (R)-pantothenate: step 5/5.</text>
</comment>
<reference evidence="11" key="1">
    <citation type="journal article" date="2015" name="MBio">
        <title>Genome-Resolved Metagenomic Analysis Reveals Roles for Candidate Phyla and Other Microbial Community Members in Biogeochemical Transformations in Oil Reservoirs.</title>
        <authorList>
            <person name="Hu P."/>
            <person name="Tom L."/>
            <person name="Singh A."/>
            <person name="Thomas B.C."/>
            <person name="Baker B.J."/>
            <person name="Piceno Y.M."/>
            <person name="Andersen G.L."/>
            <person name="Banfield J.F."/>
        </authorList>
    </citation>
    <scope>NUCLEOTIDE SEQUENCE [LARGE SCALE GENOMIC DNA]</scope>
</reference>
<evidence type="ECO:0000256" key="9">
    <source>
        <dbReference type="NCBIfam" id="TIGR00152"/>
    </source>
</evidence>
<keyword evidence="2 8" id="KW-0963">Cytoplasm</keyword>
<evidence type="ECO:0000313" key="11">
    <source>
        <dbReference type="Proteomes" id="UP000054705"/>
    </source>
</evidence>